<accession>A0ABP4VRW5</accession>
<keyword evidence="2" id="KW-0238">DNA-binding</keyword>
<dbReference type="Gene3D" id="1.10.10.10">
    <property type="entry name" value="Winged helix-like DNA-binding domain superfamily/Winged helix DNA-binding domain"/>
    <property type="match status" value="1"/>
</dbReference>
<evidence type="ECO:0000313" key="6">
    <source>
        <dbReference type="Proteomes" id="UP001501138"/>
    </source>
</evidence>
<dbReference type="InterPro" id="IPR001845">
    <property type="entry name" value="HTH_ArsR_DNA-bd_dom"/>
</dbReference>
<dbReference type="Proteomes" id="UP001501138">
    <property type="component" value="Unassembled WGS sequence"/>
</dbReference>
<dbReference type="RefSeq" id="WP_344249850.1">
    <property type="nucleotide sequence ID" value="NZ_BAAAPM010000008.1"/>
</dbReference>
<organism evidence="5 6">
    <name type="scientific">Isoptericola hypogeus</name>
    <dbReference type="NCBI Taxonomy" id="300179"/>
    <lineage>
        <taxon>Bacteria</taxon>
        <taxon>Bacillati</taxon>
        <taxon>Actinomycetota</taxon>
        <taxon>Actinomycetes</taxon>
        <taxon>Micrococcales</taxon>
        <taxon>Promicromonosporaceae</taxon>
        <taxon>Isoptericola</taxon>
    </lineage>
</organism>
<dbReference type="InterPro" id="IPR011991">
    <property type="entry name" value="ArsR-like_HTH"/>
</dbReference>
<gene>
    <name evidence="5" type="ORF">GCM10009809_33950</name>
</gene>
<dbReference type="Pfam" id="PF12840">
    <property type="entry name" value="HTH_20"/>
    <property type="match status" value="1"/>
</dbReference>
<evidence type="ECO:0000259" key="4">
    <source>
        <dbReference type="SMART" id="SM00418"/>
    </source>
</evidence>
<comment type="caution">
    <text evidence="5">The sequence shown here is derived from an EMBL/GenBank/DDBJ whole genome shotgun (WGS) entry which is preliminary data.</text>
</comment>
<keyword evidence="3" id="KW-0804">Transcription</keyword>
<dbReference type="InterPro" id="IPR036388">
    <property type="entry name" value="WH-like_DNA-bd_sf"/>
</dbReference>
<dbReference type="InterPro" id="IPR051011">
    <property type="entry name" value="Metal_resp_trans_reg"/>
</dbReference>
<keyword evidence="6" id="KW-1185">Reference proteome</keyword>
<evidence type="ECO:0000256" key="3">
    <source>
        <dbReference type="ARBA" id="ARBA00023163"/>
    </source>
</evidence>
<name>A0ABP4VRW5_9MICO</name>
<evidence type="ECO:0000313" key="5">
    <source>
        <dbReference type="EMBL" id="GAA1735982.1"/>
    </source>
</evidence>
<dbReference type="InterPro" id="IPR036390">
    <property type="entry name" value="WH_DNA-bd_sf"/>
</dbReference>
<dbReference type="PANTHER" id="PTHR43132:SF8">
    <property type="entry name" value="HTH-TYPE TRANSCRIPTIONAL REGULATOR KMTR"/>
    <property type="match status" value="1"/>
</dbReference>
<feature type="domain" description="HTH arsR-type" evidence="4">
    <location>
        <begin position="261"/>
        <end position="332"/>
    </location>
</feature>
<dbReference type="EMBL" id="BAAAPM010000008">
    <property type="protein sequence ID" value="GAA1735982.1"/>
    <property type="molecule type" value="Genomic_DNA"/>
</dbReference>
<dbReference type="SUPFAM" id="SSF46785">
    <property type="entry name" value="Winged helix' DNA-binding domain"/>
    <property type="match status" value="1"/>
</dbReference>
<evidence type="ECO:0000256" key="1">
    <source>
        <dbReference type="ARBA" id="ARBA00023015"/>
    </source>
</evidence>
<proteinExistence type="predicted"/>
<keyword evidence="1" id="KW-0805">Transcription regulation</keyword>
<sequence>MLRIDLTAEDMTRLRVPGRPDPLWDTVLSLHLLQNRQSALAFDPWRRQVRRRIAAAGLTSTVTALARLAPWASYFPDFLTPSPADVPDLDAGVDRVLSTPRRRMTRELARTYPAGGPAWVRRVARGEAAAMRWLGSALRRYHAVAVGPYLPWTGAAVAADQGARDAALRRGGVHAMLGSFDPLLRRDGASWVGSYPVTRTVPLRGRPLTVVPSFFCVLEPVVLADDDLDPVLVHPVDPAPGWLARGGPGDDGRGERLPVAQLIGPTRARALALLDRCRTTSELAAALDLTPATASRHATVLREAGLVVSRREGNRVLHSRTRLGSALLAGQLP</sequence>
<protein>
    <submittedName>
        <fullName evidence="5">Winged helix-turn-helix domain-containing protein</fullName>
    </submittedName>
</protein>
<evidence type="ECO:0000256" key="2">
    <source>
        <dbReference type="ARBA" id="ARBA00023125"/>
    </source>
</evidence>
<dbReference type="SMART" id="SM00418">
    <property type="entry name" value="HTH_ARSR"/>
    <property type="match status" value="1"/>
</dbReference>
<reference evidence="6" key="1">
    <citation type="journal article" date="2019" name="Int. J. Syst. Evol. Microbiol.">
        <title>The Global Catalogue of Microorganisms (GCM) 10K type strain sequencing project: providing services to taxonomists for standard genome sequencing and annotation.</title>
        <authorList>
            <consortium name="The Broad Institute Genomics Platform"/>
            <consortium name="The Broad Institute Genome Sequencing Center for Infectious Disease"/>
            <person name="Wu L."/>
            <person name="Ma J."/>
        </authorList>
    </citation>
    <scope>NUCLEOTIDE SEQUENCE [LARGE SCALE GENOMIC DNA]</scope>
    <source>
        <strain evidence="6">JCM 15589</strain>
    </source>
</reference>
<dbReference type="CDD" id="cd00090">
    <property type="entry name" value="HTH_ARSR"/>
    <property type="match status" value="1"/>
</dbReference>
<dbReference type="PANTHER" id="PTHR43132">
    <property type="entry name" value="ARSENICAL RESISTANCE OPERON REPRESSOR ARSR-RELATED"/>
    <property type="match status" value="1"/>
</dbReference>